<proteinExistence type="predicted"/>
<organism evidence="1">
    <name type="scientific">Arundo donax</name>
    <name type="common">Giant reed</name>
    <name type="synonym">Donax arundinaceus</name>
    <dbReference type="NCBI Taxonomy" id="35708"/>
    <lineage>
        <taxon>Eukaryota</taxon>
        <taxon>Viridiplantae</taxon>
        <taxon>Streptophyta</taxon>
        <taxon>Embryophyta</taxon>
        <taxon>Tracheophyta</taxon>
        <taxon>Spermatophyta</taxon>
        <taxon>Magnoliopsida</taxon>
        <taxon>Liliopsida</taxon>
        <taxon>Poales</taxon>
        <taxon>Poaceae</taxon>
        <taxon>PACMAD clade</taxon>
        <taxon>Arundinoideae</taxon>
        <taxon>Arundineae</taxon>
        <taxon>Arundo</taxon>
    </lineage>
</organism>
<protein>
    <submittedName>
        <fullName evidence="1">Uncharacterized protein</fullName>
    </submittedName>
</protein>
<sequence length="20" mass="2186">MIQPCQGTPATPHYLLPCSQ</sequence>
<evidence type="ECO:0000313" key="1">
    <source>
        <dbReference type="EMBL" id="JAD42711.1"/>
    </source>
</evidence>
<dbReference type="AlphaFoldDB" id="A0A0A8ZV77"/>
<accession>A0A0A8ZV77</accession>
<reference evidence="1" key="1">
    <citation type="submission" date="2014-09" db="EMBL/GenBank/DDBJ databases">
        <authorList>
            <person name="Magalhaes I.L.F."/>
            <person name="Oliveira U."/>
            <person name="Santos F.R."/>
            <person name="Vidigal T.H.D.A."/>
            <person name="Brescovit A.D."/>
            <person name="Santos A.J."/>
        </authorList>
    </citation>
    <scope>NUCLEOTIDE SEQUENCE</scope>
    <source>
        <tissue evidence="1">Shoot tissue taken approximately 20 cm above the soil surface</tissue>
    </source>
</reference>
<reference evidence="1" key="2">
    <citation type="journal article" date="2015" name="Data Brief">
        <title>Shoot transcriptome of the giant reed, Arundo donax.</title>
        <authorList>
            <person name="Barrero R.A."/>
            <person name="Guerrero F.D."/>
            <person name="Moolhuijzen P."/>
            <person name="Goolsby J.A."/>
            <person name="Tidwell J."/>
            <person name="Bellgard S.E."/>
            <person name="Bellgard M.I."/>
        </authorList>
    </citation>
    <scope>NUCLEOTIDE SEQUENCE</scope>
    <source>
        <tissue evidence="1">Shoot tissue taken approximately 20 cm above the soil surface</tissue>
    </source>
</reference>
<name>A0A0A8ZV77_ARUDO</name>
<dbReference type="EMBL" id="GBRH01255184">
    <property type="protein sequence ID" value="JAD42711.1"/>
    <property type="molecule type" value="Transcribed_RNA"/>
</dbReference>